<reference evidence="9" key="1">
    <citation type="journal article" date="2016" name="Nat. Biotechnol.">
        <title>Sequencing wild and cultivated cassava and related species reveals extensive interspecific hybridization and genetic diversity.</title>
        <authorList>
            <person name="Bredeson J.V."/>
            <person name="Lyons J.B."/>
            <person name="Prochnik S.E."/>
            <person name="Wu G.A."/>
            <person name="Ha C.M."/>
            <person name="Edsinger-Gonzales E."/>
            <person name="Grimwood J."/>
            <person name="Schmutz J."/>
            <person name="Rabbi I.Y."/>
            <person name="Egesi C."/>
            <person name="Nauluvula P."/>
            <person name="Lebot V."/>
            <person name="Ndunguru J."/>
            <person name="Mkamilo G."/>
            <person name="Bart R.S."/>
            <person name="Setter T.L."/>
            <person name="Gleadow R.M."/>
            <person name="Kulakow P."/>
            <person name="Ferguson M.E."/>
            <person name="Rounsley S."/>
            <person name="Rokhsar D.S."/>
        </authorList>
    </citation>
    <scope>NUCLEOTIDE SEQUENCE [LARGE SCALE GENOMIC DNA]</scope>
    <source>
        <strain evidence="9">cv. AM560-2</strain>
    </source>
</reference>
<feature type="signal peptide" evidence="6">
    <location>
        <begin position="1"/>
        <end position="22"/>
    </location>
</feature>
<sequence length="401" mass="45058">MKTNSWILLHFCVFILLQITCSQDPLTWKNIDCGTEAPRVGPNFLTWEMDHDFTPSGINKRLPENQPLDEMTTLRFFPNRMDQNCYTIPAYKQNLQYIIRAGFYYGNYDGLSKPPTFDLYLDGQKWSTVSTSTIGGPIYVEAIHWTHGSGSIGLCLIQTRNGEVPFISSLEAMPLWTHLYLQMETNSTFTLLNRTNLGGNEIRYTGLLSDEKYNRIWTSGSIPPNCKKVSTLPDSTTPTLQNDPPKLVLQDSITSNTSDPIILTVDSPLNWTSQTAYLVLYFTETATRPTIDDTRIMDIEIDGRMMYTVGTEINQCKVVTLYPVPLVGPTTNIKLAPSRLSTLPPIITAIEAFTRVNIDVHNDPPPPSSAASGDNSTSGAWKRFCVPYIVFIYISSAIFMF</sequence>
<protein>
    <recommendedName>
        <fullName evidence="7">Malectin-like domain-containing protein</fullName>
    </recommendedName>
</protein>
<evidence type="ECO:0000313" key="9">
    <source>
        <dbReference type="Proteomes" id="UP000091857"/>
    </source>
</evidence>
<dbReference type="STRING" id="3983.A0A2C9VKE9"/>
<keyword evidence="5" id="KW-0472">Membrane</keyword>
<evidence type="ECO:0000256" key="1">
    <source>
        <dbReference type="ARBA" id="ARBA00004167"/>
    </source>
</evidence>
<dbReference type="EMBL" id="CM004393">
    <property type="protein sequence ID" value="OAY45980.1"/>
    <property type="molecule type" value="Genomic_DNA"/>
</dbReference>
<evidence type="ECO:0000256" key="4">
    <source>
        <dbReference type="ARBA" id="ARBA00022989"/>
    </source>
</evidence>
<dbReference type="Gramene" id="Manes.07G107100.1.v8.1">
    <property type="protein sequence ID" value="Manes.07G107100.1.v8.1.CDS"/>
    <property type="gene ID" value="Manes.07G107100.v8.1"/>
</dbReference>
<accession>A0A2C9VKE9</accession>
<feature type="domain" description="Malectin-like" evidence="7">
    <location>
        <begin position="31"/>
        <end position="354"/>
    </location>
</feature>
<evidence type="ECO:0000259" key="7">
    <source>
        <dbReference type="Pfam" id="PF12819"/>
    </source>
</evidence>
<gene>
    <name evidence="8" type="ORF">MANES_07G107100v8</name>
</gene>
<evidence type="ECO:0000256" key="3">
    <source>
        <dbReference type="ARBA" id="ARBA00022729"/>
    </source>
</evidence>
<feature type="chain" id="PRO_5012090198" description="Malectin-like domain-containing protein" evidence="6">
    <location>
        <begin position="23"/>
        <end position="401"/>
    </location>
</feature>
<evidence type="ECO:0000256" key="2">
    <source>
        <dbReference type="ARBA" id="ARBA00022692"/>
    </source>
</evidence>
<name>A0A2C9VKE9_MANES</name>
<comment type="caution">
    <text evidence="8">The sequence shown here is derived from an EMBL/GenBank/DDBJ whole genome shotgun (WGS) entry which is preliminary data.</text>
</comment>
<keyword evidence="4" id="KW-1133">Transmembrane helix</keyword>
<keyword evidence="9" id="KW-1185">Reference proteome</keyword>
<evidence type="ECO:0000256" key="5">
    <source>
        <dbReference type="ARBA" id="ARBA00023136"/>
    </source>
</evidence>
<dbReference type="Pfam" id="PF12819">
    <property type="entry name" value="Malectin_like"/>
    <property type="match status" value="1"/>
</dbReference>
<dbReference type="OrthoDB" id="837095at2759"/>
<dbReference type="PANTHER" id="PTHR45631:SF44">
    <property type="entry name" value="CARBOHYDRATE-BINDING PROTEIN OF THE ER PROTEIN"/>
    <property type="match status" value="1"/>
</dbReference>
<keyword evidence="3 6" id="KW-0732">Signal</keyword>
<organism evidence="8 9">
    <name type="scientific">Manihot esculenta</name>
    <name type="common">Cassava</name>
    <name type="synonym">Jatropha manihot</name>
    <dbReference type="NCBI Taxonomy" id="3983"/>
    <lineage>
        <taxon>Eukaryota</taxon>
        <taxon>Viridiplantae</taxon>
        <taxon>Streptophyta</taxon>
        <taxon>Embryophyta</taxon>
        <taxon>Tracheophyta</taxon>
        <taxon>Spermatophyta</taxon>
        <taxon>Magnoliopsida</taxon>
        <taxon>eudicotyledons</taxon>
        <taxon>Gunneridae</taxon>
        <taxon>Pentapetalae</taxon>
        <taxon>rosids</taxon>
        <taxon>fabids</taxon>
        <taxon>Malpighiales</taxon>
        <taxon>Euphorbiaceae</taxon>
        <taxon>Crotonoideae</taxon>
        <taxon>Manihoteae</taxon>
        <taxon>Manihot</taxon>
    </lineage>
</organism>
<dbReference type="InterPro" id="IPR024788">
    <property type="entry name" value="Malectin-like_Carb-bd_dom"/>
</dbReference>
<dbReference type="GO" id="GO:0016020">
    <property type="term" value="C:membrane"/>
    <property type="evidence" value="ECO:0007669"/>
    <property type="project" value="UniProtKB-SubCell"/>
</dbReference>
<keyword evidence="2" id="KW-0812">Transmembrane</keyword>
<proteinExistence type="predicted"/>
<evidence type="ECO:0000313" key="8">
    <source>
        <dbReference type="EMBL" id="OAY45980.1"/>
    </source>
</evidence>
<dbReference type="AlphaFoldDB" id="A0A2C9VKE9"/>
<dbReference type="PANTHER" id="PTHR45631">
    <property type="entry name" value="OS07G0107800 PROTEIN-RELATED"/>
    <property type="match status" value="1"/>
</dbReference>
<dbReference type="Proteomes" id="UP000091857">
    <property type="component" value="Chromosome 7"/>
</dbReference>
<evidence type="ECO:0000256" key="6">
    <source>
        <dbReference type="SAM" id="SignalP"/>
    </source>
</evidence>
<comment type="subcellular location">
    <subcellularLocation>
        <location evidence="1">Membrane</location>
        <topology evidence="1">Single-pass membrane protein</topology>
    </subcellularLocation>
</comment>